<reference evidence="2" key="1">
    <citation type="submission" date="2013-04" db="EMBL/GenBank/DDBJ databases">
        <authorList>
            <person name="Harkins D.M."/>
            <person name="Durkin A.S."/>
            <person name="Selengut J.D."/>
            <person name="Sanka R."/>
            <person name="DePew J."/>
            <person name="Purushe J."/>
            <person name="Ahmed A."/>
            <person name="van der Linden H."/>
            <person name="Goris M.G.A."/>
            <person name="Hartskeerl R.A."/>
            <person name="Vinetz J.M."/>
            <person name="Sutton G.G."/>
            <person name="Nelson W.C."/>
            <person name="Fouts D.E."/>
        </authorList>
    </citation>
    <scope>NUCLEOTIDE SEQUENCE [LARGE SCALE GENOMIC DNA]</scope>
    <source>
        <strain evidence="2">BUT 6</strain>
    </source>
</reference>
<dbReference type="Proteomes" id="UP000014540">
    <property type="component" value="Unassembled WGS sequence"/>
</dbReference>
<proteinExistence type="predicted"/>
<feature type="signal peptide" evidence="1">
    <location>
        <begin position="1"/>
        <end position="36"/>
    </location>
</feature>
<keyword evidence="3" id="KW-1185">Reference proteome</keyword>
<dbReference type="EMBL" id="AKWZ02000010">
    <property type="protein sequence ID" value="EPG73799.1"/>
    <property type="molecule type" value="Genomic_DNA"/>
</dbReference>
<protein>
    <recommendedName>
        <fullName evidence="4">Lipoprotein</fullName>
    </recommendedName>
</protein>
<comment type="caution">
    <text evidence="2">The sequence shown here is derived from an EMBL/GenBank/DDBJ whole genome shotgun (WGS) entry which is preliminary data.</text>
</comment>
<evidence type="ECO:0000256" key="1">
    <source>
        <dbReference type="SAM" id="SignalP"/>
    </source>
</evidence>
<organism evidence="2 3">
    <name type="scientific">Leptospira fainei serovar Hurstbridge str. BUT 6</name>
    <dbReference type="NCBI Taxonomy" id="1193011"/>
    <lineage>
        <taxon>Bacteria</taxon>
        <taxon>Pseudomonadati</taxon>
        <taxon>Spirochaetota</taxon>
        <taxon>Spirochaetia</taxon>
        <taxon>Leptospirales</taxon>
        <taxon>Leptospiraceae</taxon>
        <taxon>Leptospira</taxon>
    </lineage>
</organism>
<evidence type="ECO:0008006" key="4">
    <source>
        <dbReference type="Google" id="ProtNLM"/>
    </source>
</evidence>
<evidence type="ECO:0000313" key="2">
    <source>
        <dbReference type="EMBL" id="EPG73799.1"/>
    </source>
</evidence>
<dbReference type="STRING" id="1193011.LEP1GSC058_2696"/>
<sequence length="237" mass="26685">MASAFCVSFLRQIFLFFPFCCSSFLLISCSSSFETADYSAAKGADPNVHSYQFKNTGKIVFIEIDERRSGKADTWQWVSGDPANPKNVNVLYRELATKPGRPVDIKTYYGPNNFKIAEIQDLNGDGKFETTVYFNWLATPQSISGIIARIESDTDDKPGVDLWIYPMARMELDTNGDGRPDRFLSDGEKINRLYAKFVTEGILSSDGFQVLRQDSSWAIHPFLIPEGKNRAIIPNSF</sequence>
<accession>S3UZK3</accession>
<name>S3UZK3_9LEPT</name>
<gene>
    <name evidence="2" type="ORF">LEP1GSC058_2696</name>
</gene>
<dbReference type="AlphaFoldDB" id="S3UZK3"/>
<keyword evidence="1" id="KW-0732">Signal</keyword>
<feature type="chain" id="PRO_5004513223" description="Lipoprotein" evidence="1">
    <location>
        <begin position="37"/>
        <end position="237"/>
    </location>
</feature>
<evidence type="ECO:0000313" key="3">
    <source>
        <dbReference type="Proteomes" id="UP000014540"/>
    </source>
</evidence>